<dbReference type="RefSeq" id="WP_157195634.1">
    <property type="nucleotide sequence ID" value="NZ_QJKF01000022.1"/>
</dbReference>
<sequence length="54" mass="5861">MKNLRAADGTDKNNVYRQLGLTMTCDHEKRVVVTEVQPPPPVGVMVVSGGGHTR</sequence>
<reference evidence="1 2" key="1">
    <citation type="submission" date="2018-05" db="EMBL/GenBank/DDBJ databases">
        <title>Genomic Encyclopedia of Type Strains, Phase IV (KMG-IV): sequencing the most valuable type-strain genomes for metagenomic binning, comparative biology and taxonomic classification.</title>
        <authorList>
            <person name="Goeker M."/>
        </authorList>
    </citation>
    <scope>NUCLEOTIDE SEQUENCE [LARGE SCALE GENOMIC DNA]</scope>
    <source>
        <strain evidence="1 2">DSM 44704</strain>
    </source>
</reference>
<organism evidence="1 2">
    <name type="scientific">Nocardia tenerifensis</name>
    <dbReference type="NCBI Taxonomy" id="228006"/>
    <lineage>
        <taxon>Bacteria</taxon>
        <taxon>Bacillati</taxon>
        <taxon>Actinomycetota</taxon>
        <taxon>Actinomycetes</taxon>
        <taxon>Mycobacteriales</taxon>
        <taxon>Nocardiaceae</taxon>
        <taxon>Nocardia</taxon>
    </lineage>
</organism>
<evidence type="ECO:0000313" key="1">
    <source>
        <dbReference type="EMBL" id="PXX54929.1"/>
    </source>
</evidence>
<accession>A0A318KBX9</accession>
<dbReference type="Proteomes" id="UP000247569">
    <property type="component" value="Unassembled WGS sequence"/>
</dbReference>
<protein>
    <submittedName>
        <fullName evidence="1">Uncharacterized protein</fullName>
    </submittedName>
</protein>
<name>A0A318KBX9_9NOCA</name>
<gene>
    <name evidence="1" type="ORF">DFR70_12270</name>
</gene>
<dbReference type="AlphaFoldDB" id="A0A318KBX9"/>
<comment type="caution">
    <text evidence="1">The sequence shown here is derived from an EMBL/GenBank/DDBJ whole genome shotgun (WGS) entry which is preliminary data.</text>
</comment>
<dbReference type="EMBL" id="QJKF01000022">
    <property type="protein sequence ID" value="PXX54929.1"/>
    <property type="molecule type" value="Genomic_DNA"/>
</dbReference>
<proteinExistence type="predicted"/>
<evidence type="ECO:0000313" key="2">
    <source>
        <dbReference type="Proteomes" id="UP000247569"/>
    </source>
</evidence>
<keyword evidence="2" id="KW-1185">Reference proteome</keyword>